<dbReference type="EMBL" id="CP123443">
    <property type="protein sequence ID" value="WGK69686.1"/>
    <property type="molecule type" value="Genomic_DNA"/>
</dbReference>
<keyword evidence="1" id="KW-0479">Metal-binding</keyword>
<proteinExistence type="predicted"/>
<name>A0ABY8MIP1_9SPIO</name>
<keyword evidence="3" id="KW-0862">Zinc</keyword>
<dbReference type="InterPro" id="IPR037187">
    <property type="entry name" value="DnaK_N"/>
</dbReference>
<evidence type="ECO:0000313" key="7">
    <source>
        <dbReference type="Proteomes" id="UP001228690"/>
    </source>
</evidence>
<keyword evidence="7" id="KW-1185">Reference proteome</keyword>
<keyword evidence="2" id="KW-0863">Zinc-finger</keyword>
<evidence type="ECO:0000256" key="2">
    <source>
        <dbReference type="ARBA" id="ARBA00022771"/>
    </source>
</evidence>
<dbReference type="InterPro" id="IPR000962">
    <property type="entry name" value="Znf_DskA_TraR"/>
</dbReference>
<reference evidence="6 7" key="1">
    <citation type="submission" date="2023-04" db="EMBL/GenBank/DDBJ databases">
        <title>Spirochaete genome identified in red abalone sample constitutes a novel genus.</title>
        <authorList>
            <person name="Sharma S.P."/>
            <person name="Purcell C.M."/>
            <person name="Hyde J.R."/>
            <person name="Severin A.J."/>
        </authorList>
    </citation>
    <scope>NUCLEOTIDE SEQUENCE [LARGE SCALE GENOMIC DNA]</scope>
    <source>
        <strain evidence="6 7">SP-2023</strain>
    </source>
</reference>
<accession>A0ABY8MIP1</accession>
<evidence type="ECO:0000256" key="4">
    <source>
        <dbReference type="PROSITE-ProRule" id="PRU00510"/>
    </source>
</evidence>
<protein>
    <submittedName>
        <fullName evidence="6">TraR/DksA family transcriptional regulator</fullName>
    </submittedName>
</protein>
<feature type="domain" description="Zinc finger DksA/TraR C4-type" evidence="5">
    <location>
        <begin position="81"/>
        <end position="115"/>
    </location>
</feature>
<evidence type="ECO:0000256" key="3">
    <source>
        <dbReference type="ARBA" id="ARBA00022833"/>
    </source>
</evidence>
<dbReference type="PROSITE" id="PS51128">
    <property type="entry name" value="ZF_DKSA_2"/>
    <property type="match status" value="1"/>
</dbReference>
<dbReference type="Proteomes" id="UP001228690">
    <property type="component" value="Chromosome"/>
</dbReference>
<dbReference type="Pfam" id="PF01258">
    <property type="entry name" value="zf-dskA_traR"/>
    <property type="match status" value="1"/>
</dbReference>
<sequence length="116" mass="13278">MEEQFRQKMYQRLINMRAQILENILAENADFMDATSNDSVKDSVDLASNDIDIRLLETIGAQDVNRLKKVEATIGRINNDRFGLCVKCTKKIDEERLEAIPYAALCIDCQKGSEHR</sequence>
<feature type="zinc finger region" description="dksA C4-type" evidence="4">
    <location>
        <begin position="85"/>
        <end position="109"/>
    </location>
</feature>
<gene>
    <name evidence="6" type="ORF">P0082_02140</name>
</gene>
<dbReference type="SUPFAM" id="SSF109635">
    <property type="entry name" value="DnaK suppressor protein DksA, alpha-hairpin domain"/>
    <property type="match status" value="1"/>
</dbReference>
<dbReference type="SUPFAM" id="SSF57716">
    <property type="entry name" value="Glucocorticoid receptor-like (DNA-binding domain)"/>
    <property type="match status" value="1"/>
</dbReference>
<dbReference type="Gene3D" id="1.20.120.910">
    <property type="entry name" value="DksA, coiled-coil domain"/>
    <property type="match status" value="1"/>
</dbReference>
<evidence type="ECO:0000256" key="1">
    <source>
        <dbReference type="ARBA" id="ARBA00022723"/>
    </source>
</evidence>
<dbReference type="PANTHER" id="PTHR33823:SF4">
    <property type="entry name" value="GENERAL STRESS PROTEIN 16O"/>
    <property type="match status" value="1"/>
</dbReference>
<evidence type="ECO:0000313" key="6">
    <source>
        <dbReference type="EMBL" id="WGK69686.1"/>
    </source>
</evidence>
<evidence type="ECO:0000259" key="5">
    <source>
        <dbReference type="Pfam" id="PF01258"/>
    </source>
</evidence>
<dbReference type="PANTHER" id="PTHR33823">
    <property type="entry name" value="RNA POLYMERASE-BINDING TRANSCRIPTION FACTOR DKSA-RELATED"/>
    <property type="match status" value="1"/>
</dbReference>
<dbReference type="RefSeq" id="WP_326927872.1">
    <property type="nucleotide sequence ID" value="NZ_CP123443.1"/>
</dbReference>
<organism evidence="6 7">
    <name type="scientific">Candidatus Haliotispira prima</name>
    <dbReference type="NCBI Taxonomy" id="3034016"/>
    <lineage>
        <taxon>Bacteria</taxon>
        <taxon>Pseudomonadati</taxon>
        <taxon>Spirochaetota</taxon>
        <taxon>Spirochaetia</taxon>
        <taxon>Spirochaetales</taxon>
        <taxon>Spirochaetaceae</taxon>
        <taxon>Candidatus Haliotispira</taxon>
    </lineage>
</organism>